<dbReference type="PANTHER" id="PTHR32309">
    <property type="entry name" value="TYROSINE-PROTEIN KINASE"/>
    <property type="match status" value="1"/>
</dbReference>
<gene>
    <name evidence="8" type="ORF">D1614_00105</name>
</gene>
<dbReference type="RefSeq" id="WP_119435850.1">
    <property type="nucleotide sequence ID" value="NZ_QWGR01000001.1"/>
</dbReference>
<evidence type="ECO:0000313" key="9">
    <source>
        <dbReference type="Proteomes" id="UP000265926"/>
    </source>
</evidence>
<dbReference type="EMBL" id="QWGR01000001">
    <property type="protein sequence ID" value="RIJ50379.1"/>
    <property type="molecule type" value="Genomic_DNA"/>
</dbReference>
<keyword evidence="4 6" id="KW-1133">Transmembrane helix</keyword>
<name>A0A399T5H6_9BACT</name>
<comment type="caution">
    <text evidence="8">The sequence shown here is derived from an EMBL/GenBank/DDBJ whole genome shotgun (WGS) entry which is preliminary data.</text>
</comment>
<sequence>MDSFFNNQRILEIIWKRKMHFVIIGIVAILLSAVFSSPTFIRPKFKSVARVYPTNIWTLSNESETEQMIEVLNSNDIKFKMFEAFNLADVYEINKEDPKFITYMLDKYSKNVSVSKTEFETAEIKVMDYDPQRASNMCDSIILYYNKKVRSLHKQKDKEMVIITQSALDKKYTELAGVEQQLDSLRTATGIISFNEQVPELTRGYMTALANGRGNAPDTKKIDQLYNSFSKDGAKATLLEARYNRTLNVIDSLTILHDMHVTEYEKDITYSHVVEYPFPADKKSYPVRWLIVLLSTVSAVFLGLLVFLVLDYQKE</sequence>
<proteinExistence type="predicted"/>
<keyword evidence="9" id="KW-1185">Reference proteome</keyword>
<dbReference type="Proteomes" id="UP000265926">
    <property type="component" value="Unassembled WGS sequence"/>
</dbReference>
<feature type="domain" description="Polysaccharide chain length determinant N-terminal" evidence="7">
    <location>
        <begin position="9"/>
        <end position="81"/>
    </location>
</feature>
<evidence type="ECO:0000256" key="6">
    <source>
        <dbReference type="SAM" id="Phobius"/>
    </source>
</evidence>
<evidence type="ECO:0000256" key="3">
    <source>
        <dbReference type="ARBA" id="ARBA00022692"/>
    </source>
</evidence>
<evidence type="ECO:0000256" key="2">
    <source>
        <dbReference type="ARBA" id="ARBA00022475"/>
    </source>
</evidence>
<feature type="transmembrane region" description="Helical" evidence="6">
    <location>
        <begin position="289"/>
        <end position="310"/>
    </location>
</feature>
<dbReference type="Pfam" id="PF02706">
    <property type="entry name" value="Wzz"/>
    <property type="match status" value="1"/>
</dbReference>
<reference evidence="8 9" key="1">
    <citation type="submission" date="2018-08" db="EMBL/GenBank/DDBJ databases">
        <title>Pallidiluteibacterium maritimus gen. nov., sp. nov., isolated from coastal sediment.</title>
        <authorList>
            <person name="Zhou L.Y."/>
        </authorList>
    </citation>
    <scope>NUCLEOTIDE SEQUENCE [LARGE SCALE GENOMIC DNA]</scope>
    <source>
        <strain evidence="8 9">XSD2</strain>
    </source>
</reference>
<evidence type="ECO:0000256" key="5">
    <source>
        <dbReference type="ARBA" id="ARBA00023136"/>
    </source>
</evidence>
<evidence type="ECO:0000313" key="8">
    <source>
        <dbReference type="EMBL" id="RIJ50379.1"/>
    </source>
</evidence>
<organism evidence="8 9">
    <name type="scientific">Maribellus luteus</name>
    <dbReference type="NCBI Taxonomy" id="2305463"/>
    <lineage>
        <taxon>Bacteria</taxon>
        <taxon>Pseudomonadati</taxon>
        <taxon>Bacteroidota</taxon>
        <taxon>Bacteroidia</taxon>
        <taxon>Marinilabiliales</taxon>
        <taxon>Prolixibacteraceae</taxon>
        <taxon>Maribellus</taxon>
    </lineage>
</organism>
<evidence type="ECO:0000256" key="1">
    <source>
        <dbReference type="ARBA" id="ARBA00004651"/>
    </source>
</evidence>
<accession>A0A399T5H6</accession>
<dbReference type="PANTHER" id="PTHR32309:SF13">
    <property type="entry name" value="FERRIC ENTEROBACTIN TRANSPORT PROTEIN FEPE"/>
    <property type="match status" value="1"/>
</dbReference>
<keyword evidence="5 6" id="KW-0472">Membrane</keyword>
<comment type="subcellular location">
    <subcellularLocation>
        <location evidence="1">Cell membrane</location>
        <topology evidence="1">Multi-pass membrane protein</topology>
    </subcellularLocation>
</comment>
<dbReference type="AlphaFoldDB" id="A0A399T5H6"/>
<feature type="transmembrane region" description="Helical" evidence="6">
    <location>
        <begin position="21"/>
        <end position="41"/>
    </location>
</feature>
<dbReference type="InterPro" id="IPR050445">
    <property type="entry name" value="Bact_polysacc_biosynth/exp"/>
</dbReference>
<dbReference type="InterPro" id="IPR003856">
    <property type="entry name" value="LPS_length_determ_N"/>
</dbReference>
<keyword evidence="2" id="KW-1003">Cell membrane</keyword>
<evidence type="ECO:0000259" key="7">
    <source>
        <dbReference type="Pfam" id="PF02706"/>
    </source>
</evidence>
<dbReference type="OrthoDB" id="1524741at2"/>
<protein>
    <recommendedName>
        <fullName evidence="7">Polysaccharide chain length determinant N-terminal domain-containing protein</fullName>
    </recommendedName>
</protein>
<keyword evidence="3 6" id="KW-0812">Transmembrane</keyword>
<evidence type="ECO:0000256" key="4">
    <source>
        <dbReference type="ARBA" id="ARBA00022989"/>
    </source>
</evidence>
<dbReference type="GO" id="GO:0005886">
    <property type="term" value="C:plasma membrane"/>
    <property type="evidence" value="ECO:0007669"/>
    <property type="project" value="UniProtKB-SubCell"/>
</dbReference>
<dbReference type="GO" id="GO:0004713">
    <property type="term" value="F:protein tyrosine kinase activity"/>
    <property type="evidence" value="ECO:0007669"/>
    <property type="project" value="TreeGrafter"/>
</dbReference>